<feature type="compositionally biased region" description="Polar residues" evidence="1">
    <location>
        <begin position="1"/>
        <end position="25"/>
    </location>
</feature>
<gene>
    <name evidence="2" type="ORF">B9479_005910</name>
</gene>
<proteinExistence type="predicted"/>
<sequence length="145" mass="16047">MAGSKYESSSSYHKGGTSASTTYNDDGSVAIAPSETPSQVDENTTTGASRMSRSEYIAQHRQARRDQEELDKDPTFKPDQSALSSAIPVWVLNEAPRRHKRVKTEGTEALREKLVKGGYTIMTTEAKDGYTTFSYVDTPLVIKEY</sequence>
<dbReference type="EMBL" id="NIDF01000088">
    <property type="protein sequence ID" value="TYJ53466.1"/>
    <property type="molecule type" value="Genomic_DNA"/>
</dbReference>
<protein>
    <submittedName>
        <fullName evidence="2">Uncharacterized protein</fullName>
    </submittedName>
</protein>
<dbReference type="Proteomes" id="UP000322245">
    <property type="component" value="Unassembled WGS sequence"/>
</dbReference>
<feature type="compositionally biased region" description="Polar residues" evidence="1">
    <location>
        <begin position="35"/>
        <end position="51"/>
    </location>
</feature>
<feature type="region of interest" description="Disordered" evidence="1">
    <location>
        <begin position="1"/>
        <end position="81"/>
    </location>
</feature>
<reference evidence="2 3" key="1">
    <citation type="submission" date="2017-05" db="EMBL/GenBank/DDBJ databases">
        <title>The Genome Sequence of Tsuchiyaea wingfieldii DSM 27421.</title>
        <authorList>
            <person name="Cuomo C."/>
            <person name="Passer A."/>
            <person name="Billmyre B."/>
            <person name="Heitman J."/>
        </authorList>
    </citation>
    <scope>NUCLEOTIDE SEQUENCE [LARGE SCALE GENOMIC DNA]</scope>
    <source>
        <strain evidence="2 3">DSM 27421</strain>
    </source>
</reference>
<evidence type="ECO:0000256" key="1">
    <source>
        <dbReference type="SAM" id="MobiDB-lite"/>
    </source>
</evidence>
<evidence type="ECO:0000313" key="2">
    <source>
        <dbReference type="EMBL" id="TYJ53466.1"/>
    </source>
</evidence>
<accession>A0A5D3AUJ8</accession>
<comment type="caution">
    <text evidence="2">The sequence shown here is derived from an EMBL/GenBank/DDBJ whole genome shotgun (WGS) entry which is preliminary data.</text>
</comment>
<dbReference type="AlphaFoldDB" id="A0A5D3AUJ8"/>
<feature type="compositionally biased region" description="Basic and acidic residues" evidence="1">
    <location>
        <begin position="64"/>
        <end position="76"/>
    </location>
</feature>
<keyword evidence="3" id="KW-1185">Reference proteome</keyword>
<name>A0A5D3AUJ8_9TREE</name>
<evidence type="ECO:0000313" key="3">
    <source>
        <dbReference type="Proteomes" id="UP000322245"/>
    </source>
</evidence>
<organism evidence="2 3">
    <name type="scientific">Cryptococcus floricola</name>
    <dbReference type="NCBI Taxonomy" id="2591691"/>
    <lineage>
        <taxon>Eukaryota</taxon>
        <taxon>Fungi</taxon>
        <taxon>Dikarya</taxon>
        <taxon>Basidiomycota</taxon>
        <taxon>Agaricomycotina</taxon>
        <taxon>Tremellomycetes</taxon>
        <taxon>Tremellales</taxon>
        <taxon>Cryptococcaceae</taxon>
        <taxon>Cryptococcus</taxon>
    </lineage>
</organism>